<feature type="transmembrane region" description="Helical" evidence="1">
    <location>
        <begin position="161"/>
        <end position="180"/>
    </location>
</feature>
<accession>A0A4V3F6G2</accession>
<sequence>MSEAKTAAPARDSTWDIARGIGMALVIYGHFLEPIYPAQPAADKAFLESAFTQWQWIYSFHMMLFFLVSGAVNLKLPKKAWPDVVRGSLRLLALAWVVHLLGIVVVFSLGLAPEALTSPWTAAVAVFNPILQGFLWSVGVLWFLTALCFVQLLAYVLLRYLPAWSVVLIGMAGTAVVVYFDAPNQFLFRTWMPGLSFFALGVLLAQWQVKWPAWLCVPLFVAVYFLAPLNSGCAYTMHDACARWAGPFGVRMFGGNYGFLPLFFLTSLAGALGVVCLSRGLSKFKGAEVFAHMGRKSLDLFVINGFVATFLPPYIARFDWSWLNPFAYVLVGVVLVAVHLLVQWLLRRPLAGIDMAALRIATFLTGLLSPASREKKESAPGTPS</sequence>
<dbReference type="PANTHER" id="PTHR37312:SF1">
    <property type="entry name" value="MEMBRANE-BOUND ACYLTRANSFERASE YKRP-RELATED"/>
    <property type="match status" value="1"/>
</dbReference>
<organism evidence="3 4">
    <name type="scientific">Panacagrimonas perspica</name>
    <dbReference type="NCBI Taxonomy" id="381431"/>
    <lineage>
        <taxon>Bacteria</taxon>
        <taxon>Pseudomonadati</taxon>
        <taxon>Pseudomonadota</taxon>
        <taxon>Gammaproteobacteria</taxon>
        <taxon>Nevskiales</taxon>
        <taxon>Nevskiaceae</taxon>
        <taxon>Panacagrimonas</taxon>
    </lineage>
</organism>
<feature type="transmembrane region" description="Helical" evidence="1">
    <location>
        <begin position="186"/>
        <end position="205"/>
    </location>
</feature>
<evidence type="ECO:0000313" key="4">
    <source>
        <dbReference type="Proteomes" id="UP000295341"/>
    </source>
</evidence>
<dbReference type="InterPro" id="IPR052734">
    <property type="entry name" value="Nod_factor_acetyltransferase"/>
</dbReference>
<feature type="transmembrane region" description="Helical" evidence="1">
    <location>
        <begin position="88"/>
        <end position="113"/>
    </location>
</feature>
<feature type="transmembrane region" description="Helical" evidence="1">
    <location>
        <begin position="327"/>
        <end position="346"/>
    </location>
</feature>
<dbReference type="Pfam" id="PF01757">
    <property type="entry name" value="Acyl_transf_3"/>
    <property type="match status" value="1"/>
</dbReference>
<comment type="caution">
    <text evidence="3">The sequence shown here is derived from an EMBL/GenBank/DDBJ whole genome shotgun (WGS) entry which is preliminary data.</text>
</comment>
<evidence type="ECO:0000256" key="1">
    <source>
        <dbReference type="SAM" id="Phobius"/>
    </source>
</evidence>
<protein>
    <submittedName>
        <fullName evidence="3">Fucose 4-O-acetylase-like acetyltransferase</fullName>
    </submittedName>
</protein>
<name>A0A4V3F6G2_9GAMM</name>
<feature type="transmembrane region" description="Helical" evidence="1">
    <location>
        <begin position="133"/>
        <end position="154"/>
    </location>
</feature>
<keyword evidence="1" id="KW-0472">Membrane</keyword>
<feature type="transmembrane region" description="Helical" evidence="1">
    <location>
        <begin position="56"/>
        <end position="76"/>
    </location>
</feature>
<keyword evidence="3" id="KW-0808">Transferase</keyword>
<dbReference type="RefSeq" id="WP_133881026.1">
    <property type="nucleotide sequence ID" value="NZ_MWIN01000001.1"/>
</dbReference>
<dbReference type="GO" id="GO:0016747">
    <property type="term" value="F:acyltransferase activity, transferring groups other than amino-acyl groups"/>
    <property type="evidence" value="ECO:0007669"/>
    <property type="project" value="InterPro"/>
</dbReference>
<dbReference type="PANTHER" id="PTHR37312">
    <property type="entry name" value="MEMBRANE-BOUND ACYLTRANSFERASE YKRP-RELATED"/>
    <property type="match status" value="1"/>
</dbReference>
<keyword evidence="1" id="KW-1133">Transmembrane helix</keyword>
<evidence type="ECO:0000259" key="2">
    <source>
        <dbReference type="Pfam" id="PF01757"/>
    </source>
</evidence>
<reference evidence="3 4" key="1">
    <citation type="submission" date="2019-03" db="EMBL/GenBank/DDBJ databases">
        <title>Genomic Encyclopedia of Type Strains, Phase IV (KMG-IV): sequencing the most valuable type-strain genomes for metagenomic binning, comparative biology and taxonomic classification.</title>
        <authorList>
            <person name="Goeker M."/>
        </authorList>
    </citation>
    <scope>NUCLEOTIDE SEQUENCE [LARGE SCALE GENOMIC DNA]</scope>
    <source>
        <strain evidence="3 4">DSM 26377</strain>
    </source>
</reference>
<gene>
    <name evidence="3" type="ORF">DFR24_1934</name>
</gene>
<proteinExistence type="predicted"/>
<dbReference type="AlphaFoldDB" id="A0A4V3F6G2"/>
<dbReference type="Proteomes" id="UP000295341">
    <property type="component" value="Unassembled WGS sequence"/>
</dbReference>
<keyword evidence="4" id="KW-1185">Reference proteome</keyword>
<dbReference type="InterPro" id="IPR002656">
    <property type="entry name" value="Acyl_transf_3_dom"/>
</dbReference>
<feature type="domain" description="Acyltransferase 3" evidence="2">
    <location>
        <begin position="15"/>
        <end position="341"/>
    </location>
</feature>
<dbReference type="OrthoDB" id="9814956at2"/>
<dbReference type="EMBL" id="SOBT01000008">
    <property type="protein sequence ID" value="TDU32536.1"/>
    <property type="molecule type" value="Genomic_DNA"/>
</dbReference>
<keyword evidence="1" id="KW-0812">Transmembrane</keyword>
<evidence type="ECO:0000313" key="3">
    <source>
        <dbReference type="EMBL" id="TDU32536.1"/>
    </source>
</evidence>
<feature type="transmembrane region" description="Helical" evidence="1">
    <location>
        <begin position="298"/>
        <end position="315"/>
    </location>
</feature>
<feature type="transmembrane region" description="Helical" evidence="1">
    <location>
        <begin position="212"/>
        <end position="237"/>
    </location>
</feature>
<feature type="transmembrane region" description="Helical" evidence="1">
    <location>
        <begin position="257"/>
        <end position="277"/>
    </location>
</feature>